<reference evidence="2" key="1">
    <citation type="submission" date="2020-02" db="EMBL/GenBank/DDBJ databases">
        <authorList>
            <person name="Meier V. D."/>
        </authorList>
    </citation>
    <scope>NUCLEOTIDE SEQUENCE</scope>
    <source>
        <strain evidence="2">AVDCRST_MAG85</strain>
    </source>
</reference>
<protein>
    <submittedName>
        <fullName evidence="2">Uncharacterized protein</fullName>
    </submittedName>
</protein>
<feature type="compositionally biased region" description="Basic residues" evidence="1">
    <location>
        <begin position="17"/>
        <end position="36"/>
    </location>
</feature>
<feature type="non-terminal residue" evidence="2">
    <location>
        <position position="1"/>
    </location>
</feature>
<name>A0A6J4TYM4_9ACTN</name>
<accession>A0A6J4TYM4</accession>
<proteinExistence type="predicted"/>
<evidence type="ECO:0000256" key="1">
    <source>
        <dbReference type="SAM" id="MobiDB-lite"/>
    </source>
</evidence>
<gene>
    <name evidence="2" type="ORF">AVDCRST_MAG85-4102</name>
</gene>
<feature type="region of interest" description="Disordered" evidence="1">
    <location>
        <begin position="1"/>
        <end position="43"/>
    </location>
</feature>
<evidence type="ECO:0000313" key="2">
    <source>
        <dbReference type="EMBL" id="CAA9535787.1"/>
    </source>
</evidence>
<dbReference type="AlphaFoldDB" id="A0A6J4TYM4"/>
<feature type="non-terminal residue" evidence="2">
    <location>
        <position position="43"/>
    </location>
</feature>
<organism evidence="2">
    <name type="scientific">uncultured Solirubrobacteraceae bacterium</name>
    <dbReference type="NCBI Taxonomy" id="1162706"/>
    <lineage>
        <taxon>Bacteria</taxon>
        <taxon>Bacillati</taxon>
        <taxon>Actinomycetota</taxon>
        <taxon>Thermoleophilia</taxon>
        <taxon>Solirubrobacterales</taxon>
        <taxon>Solirubrobacteraceae</taxon>
        <taxon>environmental samples</taxon>
    </lineage>
</organism>
<dbReference type="EMBL" id="CADCVT010000465">
    <property type="protein sequence ID" value="CAA9535787.1"/>
    <property type="molecule type" value="Genomic_DNA"/>
</dbReference>
<feature type="compositionally biased region" description="Basic and acidic residues" evidence="1">
    <location>
        <begin position="1"/>
        <end position="11"/>
    </location>
</feature>
<sequence length="43" mass="4966">VPCRGQREARRGGSSRPGRHRRPRRRPLVRAARRARLAAPLRV</sequence>